<dbReference type="OrthoDB" id="2690153at2759"/>
<evidence type="ECO:0000259" key="4">
    <source>
        <dbReference type="Pfam" id="PF01494"/>
    </source>
</evidence>
<protein>
    <recommendedName>
        <fullName evidence="4">FAD-binding domain-containing protein</fullName>
    </recommendedName>
</protein>
<evidence type="ECO:0000256" key="2">
    <source>
        <dbReference type="ARBA" id="ARBA00022827"/>
    </source>
</evidence>
<keyword evidence="2" id="KW-0274">FAD</keyword>
<feature type="domain" description="FAD-binding" evidence="4">
    <location>
        <begin position="36"/>
        <end position="77"/>
    </location>
</feature>
<dbReference type="AlphaFoldDB" id="A0A5N7BHX8"/>
<gene>
    <name evidence="5" type="ORF">BDV26DRAFT_289620</name>
</gene>
<dbReference type="GO" id="GO:0071949">
    <property type="term" value="F:FAD binding"/>
    <property type="evidence" value="ECO:0007669"/>
    <property type="project" value="InterPro"/>
</dbReference>
<evidence type="ECO:0000313" key="5">
    <source>
        <dbReference type="EMBL" id="KAE8381354.1"/>
    </source>
</evidence>
<dbReference type="EMBL" id="ML736172">
    <property type="protein sequence ID" value="KAE8381354.1"/>
    <property type="molecule type" value="Genomic_DNA"/>
</dbReference>
<dbReference type="GO" id="GO:0006744">
    <property type="term" value="P:ubiquinone biosynthetic process"/>
    <property type="evidence" value="ECO:0007669"/>
    <property type="project" value="TreeGrafter"/>
</dbReference>
<dbReference type="PANTHER" id="PTHR43004">
    <property type="entry name" value="TRK SYSTEM POTASSIUM UPTAKE PROTEIN"/>
    <property type="match status" value="1"/>
</dbReference>
<dbReference type="GO" id="GO:0005739">
    <property type="term" value="C:mitochondrion"/>
    <property type="evidence" value="ECO:0007669"/>
    <property type="project" value="TreeGrafter"/>
</dbReference>
<dbReference type="InterPro" id="IPR036188">
    <property type="entry name" value="FAD/NAD-bd_sf"/>
</dbReference>
<dbReference type="Proteomes" id="UP000326198">
    <property type="component" value="Unassembled WGS sequence"/>
</dbReference>
<sequence length="242" mass="26996">MNDETRHDESALVPRIRELLKIPDLELKVIKTAAHHGLNTAIEDSLNLSWKLAMVLTRKANESILDTYEPETRAVREVNCDWGLFTFSNSAVINTVMGLLPGKKEHNQRQFEFLLVESDKGSTFRAQVARIIESQAVEFCAHGIELGFRYNHGFLISDGSILAKRDPLGLQYFPTAKPGHRLPHAWIQMGDHILSTHHLVRKHLGFALITDGKGSSWLSAAERISKSLGDLIVVAQIGEGCP</sequence>
<accession>A0A5N7BHX8</accession>
<name>A0A5N7BHX8_9EURO</name>
<dbReference type="GO" id="GO:0016709">
    <property type="term" value="F:oxidoreductase activity, acting on paired donors, with incorporation or reduction of molecular oxygen, NAD(P)H as one donor, and incorporation of one atom of oxygen"/>
    <property type="evidence" value="ECO:0007669"/>
    <property type="project" value="UniProtKB-ARBA"/>
</dbReference>
<keyword evidence="1" id="KW-0285">Flavoprotein</keyword>
<evidence type="ECO:0000313" key="6">
    <source>
        <dbReference type="Proteomes" id="UP000326198"/>
    </source>
</evidence>
<keyword evidence="3" id="KW-0560">Oxidoreductase</keyword>
<dbReference type="Gene3D" id="3.40.30.120">
    <property type="match status" value="1"/>
</dbReference>
<dbReference type="InterPro" id="IPR002938">
    <property type="entry name" value="FAD-bd"/>
</dbReference>
<dbReference type="Gene3D" id="3.50.50.60">
    <property type="entry name" value="FAD/NAD(P)-binding domain"/>
    <property type="match status" value="1"/>
</dbReference>
<evidence type="ECO:0000256" key="3">
    <source>
        <dbReference type="ARBA" id="ARBA00023002"/>
    </source>
</evidence>
<organism evidence="5 6">
    <name type="scientific">Aspergillus bertholletiae</name>
    <dbReference type="NCBI Taxonomy" id="1226010"/>
    <lineage>
        <taxon>Eukaryota</taxon>
        <taxon>Fungi</taxon>
        <taxon>Dikarya</taxon>
        <taxon>Ascomycota</taxon>
        <taxon>Pezizomycotina</taxon>
        <taxon>Eurotiomycetes</taxon>
        <taxon>Eurotiomycetidae</taxon>
        <taxon>Eurotiales</taxon>
        <taxon>Aspergillaceae</taxon>
        <taxon>Aspergillus</taxon>
        <taxon>Aspergillus subgen. Circumdati</taxon>
    </lineage>
</organism>
<dbReference type="PRINTS" id="PR00420">
    <property type="entry name" value="RNGMNOXGNASE"/>
</dbReference>
<proteinExistence type="predicted"/>
<dbReference type="PANTHER" id="PTHR43004:SF6">
    <property type="entry name" value="FAD_NAD(P)-BINDING OXIDOREDUCTASE FAMILY PROTEIN"/>
    <property type="match status" value="1"/>
</dbReference>
<dbReference type="InterPro" id="IPR050641">
    <property type="entry name" value="RIFMO-like"/>
</dbReference>
<keyword evidence="6" id="KW-1185">Reference proteome</keyword>
<reference evidence="5 6" key="1">
    <citation type="submission" date="2019-04" db="EMBL/GenBank/DDBJ databases">
        <title>Friends and foes A comparative genomics studyof 23 Aspergillus species from section Flavi.</title>
        <authorList>
            <consortium name="DOE Joint Genome Institute"/>
            <person name="Kjaerbolling I."/>
            <person name="Vesth T."/>
            <person name="Frisvad J.C."/>
            <person name="Nybo J.L."/>
            <person name="Theobald S."/>
            <person name="Kildgaard S."/>
            <person name="Isbrandt T."/>
            <person name="Kuo A."/>
            <person name="Sato A."/>
            <person name="Lyhne E.K."/>
            <person name="Kogle M.E."/>
            <person name="Wiebenga A."/>
            <person name="Kun R.S."/>
            <person name="Lubbers R.J."/>
            <person name="Makela M.R."/>
            <person name="Barry K."/>
            <person name="Chovatia M."/>
            <person name="Clum A."/>
            <person name="Daum C."/>
            <person name="Haridas S."/>
            <person name="He G."/>
            <person name="LaButti K."/>
            <person name="Lipzen A."/>
            <person name="Mondo S."/>
            <person name="Riley R."/>
            <person name="Salamov A."/>
            <person name="Simmons B.A."/>
            <person name="Magnuson J.K."/>
            <person name="Henrissat B."/>
            <person name="Mortensen U.H."/>
            <person name="Larsen T.O."/>
            <person name="Devries R.P."/>
            <person name="Grigoriev I.V."/>
            <person name="Machida M."/>
            <person name="Baker S.E."/>
            <person name="Andersen M.R."/>
        </authorList>
    </citation>
    <scope>NUCLEOTIDE SEQUENCE [LARGE SCALE GENOMIC DNA]</scope>
    <source>
        <strain evidence="5 6">IBT 29228</strain>
    </source>
</reference>
<dbReference type="Pfam" id="PF01494">
    <property type="entry name" value="FAD_binding_3"/>
    <property type="match status" value="1"/>
</dbReference>
<evidence type="ECO:0000256" key="1">
    <source>
        <dbReference type="ARBA" id="ARBA00022630"/>
    </source>
</evidence>